<reference evidence="1 2" key="1">
    <citation type="submission" date="2019-06" db="EMBL/GenBank/DDBJ databases">
        <title>Whole genome shotgun sequence of Acetobacter orleanensis NBRC 13752.</title>
        <authorList>
            <person name="Hosoyama A."/>
            <person name="Uohara A."/>
            <person name="Ohji S."/>
            <person name="Ichikawa N."/>
        </authorList>
    </citation>
    <scope>NUCLEOTIDE SEQUENCE [LARGE SCALE GENOMIC DNA]</scope>
    <source>
        <strain evidence="1 2">NBRC 13752</strain>
    </source>
</reference>
<organism evidence="1 2">
    <name type="scientific">Acetobacter orleanensis</name>
    <dbReference type="NCBI Taxonomy" id="104099"/>
    <lineage>
        <taxon>Bacteria</taxon>
        <taxon>Pseudomonadati</taxon>
        <taxon>Pseudomonadota</taxon>
        <taxon>Alphaproteobacteria</taxon>
        <taxon>Acetobacterales</taxon>
        <taxon>Acetobacteraceae</taxon>
        <taxon>Acetobacter</taxon>
    </lineage>
</organism>
<protein>
    <submittedName>
        <fullName evidence="1">Uncharacterized protein</fullName>
    </submittedName>
</protein>
<evidence type="ECO:0000313" key="1">
    <source>
        <dbReference type="EMBL" id="GEB83738.1"/>
    </source>
</evidence>
<accession>A0A4Y3TPN1</accession>
<dbReference type="EMBL" id="BJMU01000017">
    <property type="protein sequence ID" value="GEB83738.1"/>
    <property type="molecule type" value="Genomic_DNA"/>
</dbReference>
<keyword evidence="2" id="KW-1185">Reference proteome</keyword>
<sequence>MLAAISGCTDAGAERQPHETNFRVFNGTRFANADDLDRAGLLPFTSIYDVWKLTCDETQCYNVPTESQFKKTLASYVAQFRSSSFIAFDFENIVIDKATSAEQANNEVQLLKKFIVWTRESYPKAKIGIYDYDFNSKFLDIRAKIYREGGFDFFAPTMYQRWPNHDIWSARLQAAITNDHTINKSLPIYAYISPYKAGVTKNGFLGDAEWLAQLADTRRVINGVIVWTQSSTAIKLDTNQSWEADLRHIVSGKAP</sequence>
<evidence type="ECO:0000313" key="2">
    <source>
        <dbReference type="Proteomes" id="UP000317617"/>
    </source>
</evidence>
<dbReference type="Proteomes" id="UP000317617">
    <property type="component" value="Unassembled WGS sequence"/>
</dbReference>
<comment type="caution">
    <text evidence="1">The sequence shown here is derived from an EMBL/GenBank/DDBJ whole genome shotgun (WGS) entry which is preliminary data.</text>
</comment>
<proteinExistence type="predicted"/>
<dbReference type="AlphaFoldDB" id="A0A4Y3TPN1"/>
<name>A0A4Y3TPN1_9PROT</name>
<gene>
    <name evidence="1" type="ORF">AOR01nite_22150</name>
</gene>